<dbReference type="KEGG" id="cmag:CBW24_04990"/>
<dbReference type="PANTHER" id="PTHR37691:SF1">
    <property type="entry name" value="BLR3518 PROTEIN"/>
    <property type="match status" value="1"/>
</dbReference>
<sequence>MRITLRPLLLAGLVALPLGAAHAQSNTPAPGGAEAPAAATPVRVAIHVDENDPARMTMALNNAANIEAYYAEQGQEVEIEIVTYGPGLHMLRADTSPVADRIATMSLEYPDMVFSACENTIAGMERQSGETVSLIDEAVKVPSGAVRLIELQNEGWAYLRP</sequence>
<dbReference type="Gene3D" id="3.40.1260.10">
    <property type="entry name" value="DsrEFH-like"/>
    <property type="match status" value="1"/>
</dbReference>
<feature type="signal peptide" evidence="1">
    <location>
        <begin position="1"/>
        <end position="23"/>
    </location>
</feature>
<dbReference type="SUPFAM" id="SSF75169">
    <property type="entry name" value="DsrEFH-like"/>
    <property type="match status" value="1"/>
</dbReference>
<name>A0A291LY29_9RHOB</name>
<evidence type="ECO:0000313" key="3">
    <source>
        <dbReference type="Proteomes" id="UP000219050"/>
    </source>
</evidence>
<evidence type="ECO:0000313" key="2">
    <source>
        <dbReference type="EMBL" id="ATI41418.1"/>
    </source>
</evidence>
<proteinExistence type="predicted"/>
<evidence type="ECO:0008006" key="4">
    <source>
        <dbReference type="Google" id="ProtNLM"/>
    </source>
</evidence>
<feature type="chain" id="PRO_5012154734" description="Intracellular sulfur oxidation DsrE/DsrF family protein" evidence="1">
    <location>
        <begin position="24"/>
        <end position="161"/>
    </location>
</feature>
<dbReference type="InterPro" id="IPR027396">
    <property type="entry name" value="DsrEFH-like"/>
</dbReference>
<accession>A0A291LY29</accession>
<dbReference type="PANTHER" id="PTHR37691">
    <property type="entry name" value="BLR3518 PROTEIN"/>
    <property type="match status" value="1"/>
</dbReference>
<dbReference type="Proteomes" id="UP000219050">
    <property type="component" value="Chromosome"/>
</dbReference>
<keyword evidence="3" id="KW-1185">Reference proteome</keyword>
<dbReference type="AlphaFoldDB" id="A0A291LY29"/>
<gene>
    <name evidence="2" type="ORF">CBW24_04990</name>
</gene>
<evidence type="ECO:0000256" key="1">
    <source>
        <dbReference type="SAM" id="SignalP"/>
    </source>
</evidence>
<organism evidence="2 3">
    <name type="scientific">Pacificitalea manganoxidans</name>
    <dbReference type="NCBI Taxonomy" id="1411902"/>
    <lineage>
        <taxon>Bacteria</taxon>
        <taxon>Pseudomonadati</taxon>
        <taxon>Pseudomonadota</taxon>
        <taxon>Alphaproteobacteria</taxon>
        <taxon>Rhodobacterales</taxon>
        <taxon>Paracoccaceae</taxon>
        <taxon>Pacificitalea</taxon>
    </lineage>
</organism>
<dbReference type="OrthoDB" id="5794490at2"/>
<reference evidence="2 3" key="1">
    <citation type="submission" date="2017-05" db="EMBL/GenBank/DDBJ databases">
        <title>Comparative genomic and metabolic analysis of manganese-oxidizing mechanisms in Celeribater manganoxidans DY25T: its adaption to the environment of polymetallic nodule.</title>
        <authorList>
            <person name="Wang X."/>
        </authorList>
    </citation>
    <scope>NUCLEOTIDE SEQUENCE [LARGE SCALE GENOMIC DNA]</scope>
    <source>
        <strain evidence="2 3">DY25</strain>
    </source>
</reference>
<dbReference type="EMBL" id="CP021404">
    <property type="protein sequence ID" value="ATI41418.1"/>
    <property type="molecule type" value="Genomic_DNA"/>
</dbReference>
<protein>
    <recommendedName>
        <fullName evidence="4">Intracellular sulfur oxidation DsrE/DsrF family protein</fullName>
    </recommendedName>
</protein>
<keyword evidence="1" id="KW-0732">Signal</keyword>
<dbReference type="RefSeq" id="WP_097372866.1">
    <property type="nucleotide sequence ID" value="NZ_CP021404.1"/>
</dbReference>